<proteinExistence type="predicted"/>
<reference evidence="2 3" key="1">
    <citation type="submission" date="2017-10" db="EMBL/GenBank/DDBJ databases">
        <title>Genome announcement of Methylocella silvestris TVC from permafrost.</title>
        <authorList>
            <person name="Wang J."/>
            <person name="Geng K."/>
            <person name="Ul-Haque F."/>
            <person name="Crombie A.T."/>
            <person name="Street L.E."/>
            <person name="Wookey P.A."/>
            <person name="Murrell J.C."/>
            <person name="Pratscher J."/>
        </authorList>
    </citation>
    <scope>NUCLEOTIDE SEQUENCE [LARGE SCALE GENOMIC DNA]</scope>
    <source>
        <strain evidence="2 3">TVC</strain>
    </source>
</reference>
<organism evidence="2 3">
    <name type="scientific">Methylocella silvestris</name>
    <dbReference type="NCBI Taxonomy" id="199596"/>
    <lineage>
        <taxon>Bacteria</taxon>
        <taxon>Pseudomonadati</taxon>
        <taxon>Pseudomonadota</taxon>
        <taxon>Alphaproteobacteria</taxon>
        <taxon>Hyphomicrobiales</taxon>
        <taxon>Beijerinckiaceae</taxon>
        <taxon>Methylocella</taxon>
    </lineage>
</organism>
<feature type="compositionally biased region" description="Basic and acidic residues" evidence="1">
    <location>
        <begin position="252"/>
        <end position="262"/>
    </location>
</feature>
<dbReference type="Proteomes" id="UP000236286">
    <property type="component" value="Unassembled WGS sequence"/>
</dbReference>
<feature type="region of interest" description="Disordered" evidence="1">
    <location>
        <begin position="251"/>
        <end position="274"/>
    </location>
</feature>
<protein>
    <submittedName>
        <fullName evidence="2">Uncharacterized protein</fullName>
    </submittedName>
</protein>
<dbReference type="EMBL" id="PDZR01000015">
    <property type="protein sequence ID" value="PNG25505.1"/>
    <property type="molecule type" value="Genomic_DNA"/>
</dbReference>
<evidence type="ECO:0000313" key="2">
    <source>
        <dbReference type="EMBL" id="PNG25505.1"/>
    </source>
</evidence>
<evidence type="ECO:0000313" key="3">
    <source>
        <dbReference type="Proteomes" id="UP000236286"/>
    </source>
</evidence>
<evidence type="ECO:0000256" key="1">
    <source>
        <dbReference type="SAM" id="MobiDB-lite"/>
    </source>
</evidence>
<dbReference type="RefSeq" id="WP_102844243.1">
    <property type="nucleotide sequence ID" value="NZ_PDZR01000015.1"/>
</dbReference>
<dbReference type="OrthoDB" id="9801098at2"/>
<dbReference type="AlphaFoldDB" id="A0A2J7TFG0"/>
<name>A0A2J7TFG0_METSI</name>
<gene>
    <name evidence="2" type="ORF">CR492_13390</name>
</gene>
<sequence>MSALRMFIPITKVDAAQRLVYGLATAEAEDRAGEICDYASTEPFYEKWSAAIAAATGGKSLGNLRAMHGPVAAGKVMQINFNDEEKQIEICAKVIDDAEWNKVAEGVYTGFSQGGAYAQRWTDDQGLTRYAADPNEISLVDLPCLPQACFEMIKLDGSRELRRFGKAADAASQAQGLLDELQALDGNAGASAEHEAGAPTLADQLRDILMRTAALLREAAQESLAQDTSASKAASQAKSVFANEFAPAAAKRAQDVETDRSSRQSGRTAGAVGGDFATQDSVSASLEKRFDAFASTLADVLKRVQQIEAQPLPPPFYGPMRAVAKSEDGRGDEVEKLLTDPETLSILAIKLAQRNARSPLR</sequence>
<comment type="caution">
    <text evidence="2">The sequence shown here is derived from an EMBL/GenBank/DDBJ whole genome shotgun (WGS) entry which is preliminary data.</text>
</comment>
<accession>A0A2J7TFG0</accession>